<dbReference type="GO" id="GO:0042372">
    <property type="term" value="P:phylloquinone biosynthetic process"/>
    <property type="evidence" value="ECO:0007669"/>
    <property type="project" value="TreeGrafter"/>
</dbReference>
<dbReference type="FunFam" id="3.50.50.100:FF:000010">
    <property type="entry name" value="Alternative NAD(P)H-ubiquinone oxidoreductase C1, chloroplastic/mitochondrial"/>
    <property type="match status" value="1"/>
</dbReference>
<dbReference type="Gene3D" id="3.50.50.100">
    <property type="match status" value="1"/>
</dbReference>
<evidence type="ECO:0000256" key="4">
    <source>
        <dbReference type="ARBA" id="ARBA00022827"/>
    </source>
</evidence>
<dbReference type="EMBL" id="BKCJ010005329">
    <property type="protein sequence ID" value="GEU66127.1"/>
    <property type="molecule type" value="Genomic_DNA"/>
</dbReference>
<proteinExistence type="inferred from homology"/>
<name>A0A6L2LYU2_TANCI</name>
<comment type="catalytic activity">
    <reaction evidence="7">
        <text>demethylphylloquinone + NADPH + H(+) = demethylphylloquinol + NADP(+)</text>
        <dbReference type="Rhea" id="RHEA:47744"/>
        <dbReference type="ChEBI" id="CHEBI:15378"/>
        <dbReference type="ChEBI" id="CHEBI:31087"/>
        <dbReference type="ChEBI" id="CHEBI:57783"/>
        <dbReference type="ChEBI" id="CHEBI:58349"/>
        <dbReference type="ChEBI" id="CHEBI:87844"/>
        <dbReference type="EC" id="1.6.5.12"/>
    </reaction>
</comment>
<comment type="similarity">
    <text evidence="2">Belongs to the NADH dehydrogenase family.</text>
</comment>
<dbReference type="EC" id="1.6.5.12" evidence="8"/>
<evidence type="ECO:0000256" key="5">
    <source>
        <dbReference type="ARBA" id="ARBA00022857"/>
    </source>
</evidence>
<sequence>MHFLLTTLKVVYVLTTHMPELLEDATVEAIRIRAKWENDDYICMGRILNGMSDSLFDVYTNVESAKELWDSLESKYMAKDSSSKKFLKCGKTGHFKRDCHSGKKNNTNAGGSRKGSKDQSQDQDSGATTHVCKDRCWFKTFEPVEDGSVLYMGDEHFAPVHGVTDRGVKKPDPTMIKHIRVGYSAMAHLSAATSALSASSLFNRRVVCWGKMFKCSPSNKFRPNSSFFATSSSTSGQLSIVNSANVGNAEVAQEEVVKPSYSWPDNKSPRVCILGGGFGGLYTALRLDSLTWPADKKPQVILVDQSERFVFKPMLYELLTGEVDAWEIAPRFSDLLVNTGVQFMKDRVKVLSPCDHVGSNGGPTVSGCGGTVELESGLVIEYDWLVLSLGAEPKLDIIPGAVEFALPFSTLDDALKVNGELTKLERENFGKADPIRVVVVGLGYSGVELAATVSERLEGKGVVQAISVDSSILPTAPPGNKEAALKVLNSRNVQLLLGSYVRRIGKAGDFVSPLEQSDIAATVKDPEQLIVEVQPTEKGAKTQLLEADLVLWTVGNKPLLPVLEPNGWPFELPVTGRGQAETDETLQVKGHPRIFAVGDSSALRDPKGKVLPATAQVAFQQADFAGWNIWAAINNRPLLPFRFQNLGEMMVLGRYDAAITPSFIEGLTLEGPIGHAARKLAYLIRLPTDEHRVKVGLSWLAKSAVESVATVQSNITKVLSDS</sequence>
<evidence type="ECO:0000256" key="1">
    <source>
        <dbReference type="ARBA" id="ARBA00001974"/>
    </source>
</evidence>
<dbReference type="InterPro" id="IPR023753">
    <property type="entry name" value="FAD/NAD-binding_dom"/>
</dbReference>
<evidence type="ECO:0000256" key="2">
    <source>
        <dbReference type="ARBA" id="ARBA00005272"/>
    </source>
</evidence>
<dbReference type="GO" id="GO:0009507">
    <property type="term" value="C:chloroplast"/>
    <property type="evidence" value="ECO:0007669"/>
    <property type="project" value="TreeGrafter"/>
</dbReference>
<keyword evidence="4" id="KW-0274">FAD</keyword>
<comment type="cofactor">
    <cofactor evidence="1">
        <name>FAD</name>
        <dbReference type="ChEBI" id="CHEBI:57692"/>
    </cofactor>
</comment>
<reference evidence="13" key="1">
    <citation type="journal article" date="2019" name="Sci. Rep.">
        <title>Draft genome of Tanacetum cinerariifolium, the natural source of mosquito coil.</title>
        <authorList>
            <person name="Yamashiro T."/>
            <person name="Shiraishi A."/>
            <person name="Satake H."/>
            <person name="Nakayama K."/>
        </authorList>
    </citation>
    <scope>NUCLEOTIDE SEQUENCE</scope>
</reference>
<dbReference type="Pfam" id="PF14223">
    <property type="entry name" value="Retrotran_gag_2"/>
    <property type="match status" value="1"/>
</dbReference>
<evidence type="ECO:0000256" key="7">
    <source>
        <dbReference type="ARBA" id="ARBA00052971"/>
    </source>
</evidence>
<protein>
    <recommendedName>
        <fullName evidence="8">demethylphylloquinone reductase</fullName>
        <ecNumber evidence="8">1.6.5.12</ecNumber>
    </recommendedName>
</protein>
<keyword evidence="10" id="KW-0732">Signal</keyword>
<dbReference type="GO" id="GO:0003955">
    <property type="term" value="F:NAD(P)H dehydrogenase (quinone) activity"/>
    <property type="evidence" value="ECO:0007669"/>
    <property type="project" value="TreeGrafter"/>
</dbReference>
<gene>
    <name evidence="13" type="ORF">Tci_038105</name>
</gene>
<dbReference type="Pfam" id="PF22936">
    <property type="entry name" value="Pol_BBD"/>
    <property type="match status" value="1"/>
</dbReference>
<evidence type="ECO:0000256" key="3">
    <source>
        <dbReference type="ARBA" id="ARBA00022630"/>
    </source>
</evidence>
<evidence type="ECO:0000313" key="13">
    <source>
        <dbReference type="EMBL" id="GEU66127.1"/>
    </source>
</evidence>
<evidence type="ECO:0000256" key="9">
    <source>
        <dbReference type="SAM" id="MobiDB-lite"/>
    </source>
</evidence>
<dbReference type="SUPFAM" id="SSF51905">
    <property type="entry name" value="FAD/NAD(P)-binding domain"/>
    <property type="match status" value="1"/>
</dbReference>
<feature type="chain" id="PRO_5026664773" description="demethylphylloquinone reductase" evidence="10">
    <location>
        <begin position="16"/>
        <end position="722"/>
    </location>
</feature>
<dbReference type="PRINTS" id="PR00368">
    <property type="entry name" value="FADPNR"/>
</dbReference>
<feature type="region of interest" description="Disordered" evidence="9">
    <location>
        <begin position="100"/>
        <end position="127"/>
    </location>
</feature>
<feature type="domain" description="FAD/NAD(P)-binding" evidence="11">
    <location>
        <begin position="270"/>
        <end position="622"/>
    </location>
</feature>
<evidence type="ECO:0000256" key="6">
    <source>
        <dbReference type="ARBA" id="ARBA00023002"/>
    </source>
</evidence>
<evidence type="ECO:0000259" key="12">
    <source>
        <dbReference type="Pfam" id="PF22936"/>
    </source>
</evidence>
<organism evidence="13">
    <name type="scientific">Tanacetum cinerariifolium</name>
    <name type="common">Dalmatian daisy</name>
    <name type="synonym">Chrysanthemum cinerariifolium</name>
    <dbReference type="NCBI Taxonomy" id="118510"/>
    <lineage>
        <taxon>Eukaryota</taxon>
        <taxon>Viridiplantae</taxon>
        <taxon>Streptophyta</taxon>
        <taxon>Embryophyta</taxon>
        <taxon>Tracheophyta</taxon>
        <taxon>Spermatophyta</taxon>
        <taxon>Magnoliopsida</taxon>
        <taxon>eudicotyledons</taxon>
        <taxon>Gunneridae</taxon>
        <taxon>Pentapetalae</taxon>
        <taxon>asterids</taxon>
        <taxon>campanulids</taxon>
        <taxon>Asterales</taxon>
        <taxon>Asteraceae</taxon>
        <taxon>Asteroideae</taxon>
        <taxon>Anthemideae</taxon>
        <taxon>Anthemidinae</taxon>
        <taxon>Tanacetum</taxon>
    </lineage>
</organism>
<dbReference type="InterPro" id="IPR054722">
    <property type="entry name" value="PolX-like_BBD"/>
</dbReference>
<dbReference type="AlphaFoldDB" id="A0A6L2LYU2"/>
<dbReference type="PANTHER" id="PTHR42913:SF4">
    <property type="entry name" value="ALTERNATIVE NAD(P)H-UBIQUINONE OXIDOREDUCTASE C1, CHLOROPLASTIC_MITOCHONDRIAL"/>
    <property type="match status" value="1"/>
</dbReference>
<keyword evidence="3" id="KW-0285">Flavoprotein</keyword>
<feature type="signal peptide" evidence="10">
    <location>
        <begin position="1"/>
        <end position="15"/>
    </location>
</feature>
<evidence type="ECO:0000259" key="11">
    <source>
        <dbReference type="Pfam" id="PF07992"/>
    </source>
</evidence>
<dbReference type="InterPro" id="IPR036188">
    <property type="entry name" value="FAD/NAD-bd_sf"/>
</dbReference>
<dbReference type="GO" id="GO:0019646">
    <property type="term" value="P:aerobic electron transport chain"/>
    <property type="evidence" value="ECO:0007669"/>
    <property type="project" value="TreeGrafter"/>
</dbReference>
<keyword evidence="13" id="KW-0830">Ubiquinone</keyword>
<evidence type="ECO:0000256" key="10">
    <source>
        <dbReference type="SAM" id="SignalP"/>
    </source>
</evidence>
<accession>A0A6L2LYU2</accession>
<evidence type="ECO:0000256" key="8">
    <source>
        <dbReference type="ARBA" id="ARBA00066844"/>
    </source>
</evidence>
<comment type="caution">
    <text evidence="13">The sequence shown here is derived from an EMBL/GenBank/DDBJ whole genome shotgun (WGS) entry which is preliminary data.</text>
</comment>
<feature type="domain" description="Retrovirus-related Pol polyprotein from transposon TNT 1-94-like beta-barrel" evidence="12">
    <location>
        <begin position="124"/>
        <end position="165"/>
    </location>
</feature>
<dbReference type="PANTHER" id="PTHR42913">
    <property type="entry name" value="APOPTOSIS-INDUCING FACTOR 1"/>
    <property type="match status" value="1"/>
</dbReference>
<keyword evidence="6" id="KW-0560">Oxidoreductase</keyword>
<dbReference type="Pfam" id="PF07992">
    <property type="entry name" value="Pyr_redox_2"/>
    <property type="match status" value="1"/>
</dbReference>
<keyword evidence="5" id="KW-0521">NADP</keyword>
<dbReference type="InterPro" id="IPR051169">
    <property type="entry name" value="NADH-Q_oxidoreductase"/>
</dbReference>